<evidence type="ECO:0000313" key="15">
    <source>
        <dbReference type="EMBL" id="MCC2168525.1"/>
    </source>
</evidence>
<comment type="cofactor">
    <cofactor evidence="5">
        <name>Fe(2+)</name>
        <dbReference type="ChEBI" id="CHEBI:29033"/>
    </cofactor>
</comment>
<evidence type="ECO:0000256" key="10">
    <source>
        <dbReference type="HAMAP-Rule" id="MF_02227"/>
    </source>
</evidence>
<comment type="pathway">
    <text evidence="10">Carbohydrate degradation.</text>
</comment>
<keyword evidence="16" id="KW-1185">Reference proteome</keyword>
<dbReference type="RefSeq" id="WP_021916151.1">
    <property type="nucleotide sequence ID" value="NZ_JAJEQF010000038.1"/>
</dbReference>
<dbReference type="InterPro" id="IPR013785">
    <property type="entry name" value="Aldolase_TIM"/>
</dbReference>
<reference evidence="15 16" key="1">
    <citation type="submission" date="2021-10" db="EMBL/GenBank/DDBJ databases">
        <title>Anaerobic single-cell dispensing facilitates the cultivation of human gut bacteria.</title>
        <authorList>
            <person name="Afrizal A."/>
        </authorList>
    </citation>
    <scope>NUCLEOTIDE SEQUENCE [LARGE SCALE GENOMIC DNA]</scope>
    <source>
        <strain evidence="15 16">CLA-AA-H244</strain>
    </source>
</reference>
<evidence type="ECO:0000256" key="8">
    <source>
        <dbReference type="ARBA" id="ARBA00022723"/>
    </source>
</evidence>
<comment type="catalytic activity">
    <reaction evidence="1 10 11">
        <text>D-ribulose 5-phosphate = D-xylulose 5-phosphate</text>
        <dbReference type="Rhea" id="RHEA:13677"/>
        <dbReference type="ChEBI" id="CHEBI:57737"/>
        <dbReference type="ChEBI" id="CHEBI:58121"/>
        <dbReference type="EC" id="5.1.3.1"/>
    </reaction>
</comment>
<dbReference type="GO" id="GO:0046872">
    <property type="term" value="F:metal ion binding"/>
    <property type="evidence" value="ECO:0007669"/>
    <property type="project" value="UniProtKB-UniRule"/>
</dbReference>
<dbReference type="EMBL" id="JAJEQF010000038">
    <property type="protein sequence ID" value="MCC2168525.1"/>
    <property type="molecule type" value="Genomic_DNA"/>
</dbReference>
<feature type="binding site" evidence="10 13">
    <location>
        <position position="66"/>
    </location>
    <ligand>
        <name>a divalent metal cation</name>
        <dbReference type="ChEBI" id="CHEBI:60240"/>
    </ligand>
</feature>
<evidence type="ECO:0000256" key="1">
    <source>
        <dbReference type="ARBA" id="ARBA00001782"/>
    </source>
</evidence>
<comment type="similarity">
    <text evidence="6 10 11">Belongs to the ribulose-phosphate 3-epimerase family.</text>
</comment>
<comment type="cofactor">
    <cofactor evidence="3">
        <name>Co(2+)</name>
        <dbReference type="ChEBI" id="CHEBI:48828"/>
    </cofactor>
</comment>
<keyword evidence="13" id="KW-0170">Cobalt</keyword>
<dbReference type="HAMAP" id="MF_02227">
    <property type="entry name" value="RPE"/>
    <property type="match status" value="1"/>
</dbReference>
<dbReference type="PANTHER" id="PTHR11749">
    <property type="entry name" value="RIBULOSE-5-PHOSPHATE-3-EPIMERASE"/>
    <property type="match status" value="1"/>
</dbReference>
<dbReference type="Pfam" id="PF00834">
    <property type="entry name" value="Ribul_P_3_epim"/>
    <property type="match status" value="1"/>
</dbReference>
<dbReference type="GO" id="GO:0005737">
    <property type="term" value="C:cytoplasm"/>
    <property type="evidence" value="ECO:0007669"/>
    <property type="project" value="UniProtKB-ARBA"/>
</dbReference>
<evidence type="ECO:0000256" key="11">
    <source>
        <dbReference type="PIRNR" id="PIRNR001461"/>
    </source>
</evidence>
<comment type="function">
    <text evidence="10">Catalyzes the reversible epimerization of D-ribulose 5-phosphate to D-xylulose 5-phosphate.</text>
</comment>
<feature type="binding site" evidence="10 14">
    <location>
        <position position="66"/>
    </location>
    <ligand>
        <name>substrate</name>
    </ligand>
</feature>
<organism evidence="15 16">
    <name type="scientific">Gallintestinimicrobium propionicum</name>
    <dbReference type="NCBI Taxonomy" id="2981770"/>
    <lineage>
        <taxon>Bacteria</taxon>
        <taxon>Bacillati</taxon>
        <taxon>Bacillota</taxon>
        <taxon>Clostridia</taxon>
        <taxon>Lachnospirales</taxon>
        <taxon>Lachnospiraceae</taxon>
        <taxon>Gallintestinimicrobium</taxon>
    </lineage>
</organism>
<comment type="caution">
    <text evidence="15">The sequence shown here is derived from an EMBL/GenBank/DDBJ whole genome shotgun (WGS) entry which is preliminary data.</text>
</comment>
<feature type="active site" description="Proton acceptor" evidence="10 12">
    <location>
        <position position="35"/>
    </location>
</feature>
<proteinExistence type="inferred from homology"/>
<keyword evidence="13" id="KW-0862">Zinc</keyword>
<keyword evidence="9 10" id="KW-0413">Isomerase</keyword>
<feature type="binding site" evidence="10 13">
    <location>
        <position position="33"/>
    </location>
    <ligand>
        <name>a divalent metal cation</name>
        <dbReference type="ChEBI" id="CHEBI:60240"/>
    </ligand>
</feature>
<feature type="active site" description="Proton donor" evidence="10 12">
    <location>
        <position position="175"/>
    </location>
</feature>
<dbReference type="SUPFAM" id="SSF51366">
    <property type="entry name" value="Ribulose-phoshate binding barrel"/>
    <property type="match status" value="1"/>
</dbReference>
<keyword evidence="8 10" id="KW-0479">Metal-binding</keyword>
<dbReference type="EC" id="5.1.3.1" evidence="7 10"/>
<accession>A0AAE3DLS0</accession>
<dbReference type="GO" id="GO:0006098">
    <property type="term" value="P:pentose-phosphate shunt"/>
    <property type="evidence" value="ECO:0007669"/>
    <property type="project" value="UniProtKB-UniRule"/>
</dbReference>
<dbReference type="FunFam" id="3.20.20.70:FF:000004">
    <property type="entry name" value="Ribulose-phosphate 3-epimerase"/>
    <property type="match status" value="1"/>
</dbReference>
<feature type="binding site" evidence="10 13">
    <location>
        <position position="175"/>
    </location>
    <ligand>
        <name>a divalent metal cation</name>
        <dbReference type="ChEBI" id="CHEBI:60240"/>
    </ligand>
</feature>
<sequence>MEKILAPSILAADIMRLGEQIEAVKNAGAKYLHIDVMDGMFVPALSYGMCVVESIRKSCDMVLDVHLMIVEPGRHVEAFAKAGADIITIHLEACADAHEVIRQIHSCGCKAGVSIKPGTPIEVLEEYLDEVELILIMSVEPGFGGQKYIPESTERIRQTAELIRKSGREIELEVDGGVGAGNVELVLEAGANVIVAGSAVFKDPAKNAAEMMSILKKWD</sequence>
<evidence type="ECO:0000256" key="5">
    <source>
        <dbReference type="ARBA" id="ARBA00001954"/>
    </source>
</evidence>
<feature type="binding site" evidence="10 14">
    <location>
        <begin position="142"/>
        <end position="145"/>
    </location>
    <ligand>
        <name>substrate</name>
    </ligand>
</feature>
<evidence type="ECO:0000256" key="7">
    <source>
        <dbReference type="ARBA" id="ARBA00013188"/>
    </source>
</evidence>
<dbReference type="GO" id="GO:0019323">
    <property type="term" value="P:pentose catabolic process"/>
    <property type="evidence" value="ECO:0007669"/>
    <property type="project" value="UniProtKB-UniRule"/>
</dbReference>
<evidence type="ECO:0000256" key="2">
    <source>
        <dbReference type="ARBA" id="ARBA00001936"/>
    </source>
</evidence>
<dbReference type="InterPro" id="IPR011060">
    <property type="entry name" value="RibuloseP-bd_barrel"/>
</dbReference>
<dbReference type="InterPro" id="IPR000056">
    <property type="entry name" value="Ribul_P_3_epim-like"/>
</dbReference>
<evidence type="ECO:0000256" key="3">
    <source>
        <dbReference type="ARBA" id="ARBA00001941"/>
    </source>
</evidence>
<dbReference type="InterPro" id="IPR026019">
    <property type="entry name" value="Ribul_P_3_epim"/>
</dbReference>
<gene>
    <name evidence="10 15" type="primary">rpe</name>
    <name evidence="15" type="ORF">LKD45_12640</name>
</gene>
<evidence type="ECO:0000256" key="9">
    <source>
        <dbReference type="ARBA" id="ARBA00023235"/>
    </source>
</evidence>
<evidence type="ECO:0000256" key="12">
    <source>
        <dbReference type="PIRSR" id="PIRSR001461-1"/>
    </source>
</evidence>
<comment type="cofactor">
    <cofactor evidence="2">
        <name>Mn(2+)</name>
        <dbReference type="ChEBI" id="CHEBI:29035"/>
    </cofactor>
</comment>
<evidence type="ECO:0000256" key="4">
    <source>
        <dbReference type="ARBA" id="ARBA00001947"/>
    </source>
</evidence>
<feature type="binding site" evidence="10 14">
    <location>
        <position position="8"/>
    </location>
    <ligand>
        <name>substrate</name>
    </ligand>
</feature>
<feature type="binding site" evidence="14">
    <location>
        <position position="177"/>
    </location>
    <ligand>
        <name>substrate</name>
    </ligand>
</feature>
<evidence type="ECO:0000256" key="13">
    <source>
        <dbReference type="PIRSR" id="PIRSR001461-2"/>
    </source>
</evidence>
<feature type="binding site" evidence="10 13">
    <location>
        <position position="35"/>
    </location>
    <ligand>
        <name>a divalent metal cation</name>
        <dbReference type="ChEBI" id="CHEBI:60240"/>
    </ligand>
</feature>
<feature type="binding site" evidence="10">
    <location>
        <begin position="175"/>
        <end position="177"/>
    </location>
    <ligand>
        <name>substrate</name>
    </ligand>
</feature>
<keyword evidence="10 11" id="KW-0119">Carbohydrate metabolism</keyword>
<dbReference type="CDD" id="cd00429">
    <property type="entry name" value="RPE"/>
    <property type="match status" value="1"/>
</dbReference>
<comment type="cofactor">
    <cofactor evidence="10 13">
        <name>a divalent metal cation</name>
        <dbReference type="ChEBI" id="CHEBI:60240"/>
    </cofactor>
    <text evidence="10 13">Binds 1 divalent metal cation per subunit.</text>
</comment>
<dbReference type="GO" id="GO:0004750">
    <property type="term" value="F:D-ribulose-phosphate 3-epimerase activity"/>
    <property type="evidence" value="ECO:0007669"/>
    <property type="project" value="UniProtKB-UniRule"/>
</dbReference>
<dbReference type="NCBIfam" id="TIGR01163">
    <property type="entry name" value="rpe"/>
    <property type="match status" value="1"/>
</dbReference>
<keyword evidence="13" id="KW-0464">Manganese</keyword>
<evidence type="ECO:0000256" key="14">
    <source>
        <dbReference type="PIRSR" id="PIRSR001461-3"/>
    </source>
</evidence>
<evidence type="ECO:0000256" key="6">
    <source>
        <dbReference type="ARBA" id="ARBA00009541"/>
    </source>
</evidence>
<dbReference type="PIRSF" id="PIRSF001461">
    <property type="entry name" value="RPE"/>
    <property type="match status" value="1"/>
</dbReference>
<dbReference type="Gene3D" id="3.20.20.70">
    <property type="entry name" value="Aldolase class I"/>
    <property type="match status" value="1"/>
</dbReference>
<name>A0AAE3DLS0_9FIRM</name>
<protein>
    <recommendedName>
        <fullName evidence="7 10">Ribulose-phosphate 3-epimerase</fullName>
        <ecNumber evidence="7 10">5.1.3.1</ecNumber>
    </recommendedName>
</protein>
<comment type="cofactor">
    <cofactor evidence="4">
        <name>Zn(2+)</name>
        <dbReference type="ChEBI" id="CHEBI:29105"/>
    </cofactor>
</comment>
<evidence type="ECO:0000313" key="16">
    <source>
        <dbReference type="Proteomes" id="UP001199355"/>
    </source>
</evidence>
<feature type="binding site" evidence="10 14">
    <location>
        <begin position="197"/>
        <end position="198"/>
    </location>
    <ligand>
        <name>substrate</name>
    </ligand>
</feature>
<dbReference type="AlphaFoldDB" id="A0AAE3DLS0"/>
<dbReference type="NCBIfam" id="NF004076">
    <property type="entry name" value="PRK05581.1-4"/>
    <property type="match status" value="1"/>
</dbReference>
<dbReference type="Proteomes" id="UP001199355">
    <property type="component" value="Unassembled WGS sequence"/>
</dbReference>